<evidence type="ECO:0000256" key="2">
    <source>
        <dbReference type="ARBA" id="ARBA00023015"/>
    </source>
</evidence>
<dbReference type="Pfam" id="PF01486">
    <property type="entry name" value="K-box"/>
    <property type="match status" value="1"/>
</dbReference>
<keyword evidence="5" id="KW-0539">Nucleus</keyword>
<accession>A0ABQ9LMU9</accession>
<comment type="subcellular location">
    <subcellularLocation>
        <location evidence="1">Nucleus</location>
    </subcellularLocation>
</comment>
<dbReference type="Gene3D" id="3.40.1810.10">
    <property type="entry name" value="Transcription factor, MADS-box"/>
    <property type="match status" value="1"/>
</dbReference>
<evidence type="ECO:0000313" key="8">
    <source>
        <dbReference type="EMBL" id="KAJ9169307.1"/>
    </source>
</evidence>
<comment type="caution">
    <text evidence="8">The sequence shown here is derived from an EMBL/GenBank/DDBJ whole genome shotgun (WGS) entry which is preliminary data.</text>
</comment>
<evidence type="ECO:0000313" key="9">
    <source>
        <dbReference type="Proteomes" id="UP001174677"/>
    </source>
</evidence>
<dbReference type="CDD" id="cd00265">
    <property type="entry name" value="MADS_MEF2_like"/>
    <property type="match status" value="1"/>
</dbReference>
<dbReference type="InterPro" id="IPR033896">
    <property type="entry name" value="MEF2-like_N"/>
</dbReference>
<evidence type="ECO:0000256" key="4">
    <source>
        <dbReference type="ARBA" id="ARBA00023163"/>
    </source>
</evidence>
<reference evidence="8 9" key="1">
    <citation type="journal article" date="2023" name="Plant Biotechnol. J.">
        <title>Chromosome-level wild Hevea brasiliensis genome provides new tools for genomic-assisted breeding and valuable loci to elevate rubber yield.</title>
        <authorList>
            <person name="Cheng H."/>
            <person name="Song X."/>
            <person name="Hu Y."/>
            <person name="Wu T."/>
            <person name="Yang Q."/>
            <person name="An Z."/>
            <person name="Feng S."/>
            <person name="Deng Z."/>
            <person name="Wu W."/>
            <person name="Zeng X."/>
            <person name="Tu M."/>
            <person name="Wang X."/>
            <person name="Huang H."/>
        </authorList>
    </citation>
    <scope>NUCLEOTIDE SEQUENCE [LARGE SCALE GENOMIC DNA]</scope>
    <source>
        <strain evidence="8">MT/VB/25A 57/8</strain>
    </source>
</reference>
<dbReference type="PROSITE" id="PS50066">
    <property type="entry name" value="MADS_BOX_2"/>
    <property type="match status" value="1"/>
</dbReference>
<dbReference type="EMBL" id="JARPOI010000010">
    <property type="protein sequence ID" value="KAJ9169307.1"/>
    <property type="molecule type" value="Genomic_DNA"/>
</dbReference>
<feature type="domain" description="K-box" evidence="7">
    <location>
        <begin position="87"/>
        <end position="177"/>
    </location>
</feature>
<keyword evidence="3" id="KW-0238">DNA-binding</keyword>
<dbReference type="SUPFAM" id="SSF55455">
    <property type="entry name" value="SRF-like"/>
    <property type="match status" value="1"/>
</dbReference>
<dbReference type="InterPro" id="IPR002100">
    <property type="entry name" value="TF_MADSbox"/>
</dbReference>
<protein>
    <recommendedName>
        <fullName evidence="10">HbMADS-box protein</fullName>
    </recommendedName>
</protein>
<dbReference type="SMART" id="SM00432">
    <property type="entry name" value="MADS"/>
    <property type="match status" value="1"/>
</dbReference>
<dbReference type="InterPro" id="IPR036879">
    <property type="entry name" value="TF_MADSbox_sf"/>
</dbReference>
<evidence type="ECO:0000259" key="6">
    <source>
        <dbReference type="PROSITE" id="PS50066"/>
    </source>
</evidence>
<organism evidence="8 9">
    <name type="scientific">Hevea brasiliensis</name>
    <name type="common">Para rubber tree</name>
    <name type="synonym">Siphonia brasiliensis</name>
    <dbReference type="NCBI Taxonomy" id="3981"/>
    <lineage>
        <taxon>Eukaryota</taxon>
        <taxon>Viridiplantae</taxon>
        <taxon>Streptophyta</taxon>
        <taxon>Embryophyta</taxon>
        <taxon>Tracheophyta</taxon>
        <taxon>Spermatophyta</taxon>
        <taxon>Magnoliopsida</taxon>
        <taxon>eudicotyledons</taxon>
        <taxon>Gunneridae</taxon>
        <taxon>Pentapetalae</taxon>
        <taxon>rosids</taxon>
        <taxon>fabids</taxon>
        <taxon>Malpighiales</taxon>
        <taxon>Euphorbiaceae</taxon>
        <taxon>Crotonoideae</taxon>
        <taxon>Micrandreae</taxon>
        <taxon>Hevea</taxon>
    </lineage>
</organism>
<evidence type="ECO:0008006" key="10">
    <source>
        <dbReference type="Google" id="ProtNLM"/>
    </source>
</evidence>
<keyword evidence="4" id="KW-0804">Transcription</keyword>
<evidence type="ECO:0000256" key="5">
    <source>
        <dbReference type="ARBA" id="ARBA00023242"/>
    </source>
</evidence>
<feature type="domain" description="MADS-box" evidence="6">
    <location>
        <begin position="1"/>
        <end position="61"/>
    </location>
</feature>
<evidence type="ECO:0000259" key="7">
    <source>
        <dbReference type="PROSITE" id="PS51297"/>
    </source>
</evidence>
<keyword evidence="9" id="KW-1185">Reference proteome</keyword>
<evidence type="ECO:0000256" key="1">
    <source>
        <dbReference type="ARBA" id="ARBA00004123"/>
    </source>
</evidence>
<dbReference type="Proteomes" id="UP001174677">
    <property type="component" value="Chromosome 10"/>
</dbReference>
<dbReference type="PRINTS" id="PR00404">
    <property type="entry name" value="MADSDOMAIN"/>
</dbReference>
<dbReference type="PANTHER" id="PTHR48019">
    <property type="entry name" value="SERUM RESPONSE FACTOR HOMOLOG"/>
    <property type="match status" value="1"/>
</dbReference>
<keyword evidence="2" id="KW-0805">Transcription regulation</keyword>
<dbReference type="PROSITE" id="PS00350">
    <property type="entry name" value="MADS_BOX_1"/>
    <property type="match status" value="1"/>
</dbReference>
<sequence>MGRKKVEMKRIEDKSSRQVTFSKRRNGLIKKARELTVLCDVQIGVIVFSNSGKLYEFCSTGSMANFLKEYQWHLEVEAASVKGANDTKSYQVDYSSSKSYAELLQIVETQLEGPNCEQLSVTDLIKLENQFAAALTQIRAKKTELMLDFIKALHNKEIMLKEDNVHLEREMEAMKNGVGMVKRLRTHPNLHLVHSPQQATLSLLQ</sequence>
<dbReference type="InterPro" id="IPR050142">
    <property type="entry name" value="MADS-box/MEF2_TF"/>
</dbReference>
<proteinExistence type="predicted"/>
<dbReference type="InterPro" id="IPR002487">
    <property type="entry name" value="TF_Kbox"/>
</dbReference>
<evidence type="ECO:0000256" key="3">
    <source>
        <dbReference type="ARBA" id="ARBA00023125"/>
    </source>
</evidence>
<gene>
    <name evidence="8" type="ORF">P3X46_017513</name>
</gene>
<dbReference type="PROSITE" id="PS51297">
    <property type="entry name" value="K_BOX"/>
    <property type="match status" value="1"/>
</dbReference>
<name>A0ABQ9LMU9_HEVBR</name>
<dbReference type="Pfam" id="PF00319">
    <property type="entry name" value="SRF-TF"/>
    <property type="match status" value="1"/>
</dbReference>